<feature type="non-terminal residue" evidence="2">
    <location>
        <position position="131"/>
    </location>
</feature>
<name>A0A1B6F5G0_9HEMI</name>
<reference evidence="2" key="1">
    <citation type="submission" date="2015-11" db="EMBL/GenBank/DDBJ databases">
        <title>De novo transcriptome assembly of four potential Pierce s Disease insect vectors from Arizona vineyards.</title>
        <authorList>
            <person name="Tassone E.E."/>
        </authorList>
    </citation>
    <scope>NUCLEOTIDE SEQUENCE</scope>
</reference>
<protein>
    <recommendedName>
        <fullName evidence="3">Immunoglobulin V-set domain-containing protein</fullName>
    </recommendedName>
</protein>
<feature type="compositionally biased region" description="Polar residues" evidence="1">
    <location>
        <begin position="60"/>
        <end position="91"/>
    </location>
</feature>
<dbReference type="InterPro" id="IPR037448">
    <property type="entry name" value="Zig-8"/>
</dbReference>
<dbReference type="PANTHER" id="PTHR23279:SF41">
    <property type="entry name" value="DEFECTIVE PROBOSCIS EXTENSION RESPONSE 4-RELATED"/>
    <property type="match status" value="1"/>
</dbReference>
<accession>A0A1B6F5G0</accession>
<evidence type="ECO:0000256" key="1">
    <source>
        <dbReference type="SAM" id="MobiDB-lite"/>
    </source>
</evidence>
<organism evidence="2">
    <name type="scientific">Cuerna arida</name>
    <dbReference type="NCBI Taxonomy" id="1464854"/>
    <lineage>
        <taxon>Eukaryota</taxon>
        <taxon>Metazoa</taxon>
        <taxon>Ecdysozoa</taxon>
        <taxon>Arthropoda</taxon>
        <taxon>Hexapoda</taxon>
        <taxon>Insecta</taxon>
        <taxon>Pterygota</taxon>
        <taxon>Neoptera</taxon>
        <taxon>Paraneoptera</taxon>
        <taxon>Hemiptera</taxon>
        <taxon>Auchenorrhyncha</taxon>
        <taxon>Membracoidea</taxon>
        <taxon>Cicadellidae</taxon>
        <taxon>Cicadellinae</taxon>
        <taxon>Proconiini</taxon>
        <taxon>Cuerna</taxon>
    </lineage>
</organism>
<dbReference type="GO" id="GO:0032589">
    <property type="term" value="C:neuron projection membrane"/>
    <property type="evidence" value="ECO:0007669"/>
    <property type="project" value="TreeGrafter"/>
</dbReference>
<dbReference type="SUPFAM" id="SSF48726">
    <property type="entry name" value="Immunoglobulin"/>
    <property type="match status" value="1"/>
</dbReference>
<dbReference type="AlphaFoldDB" id="A0A1B6F5G0"/>
<feature type="non-terminal residue" evidence="2">
    <location>
        <position position="1"/>
    </location>
</feature>
<sequence>DQRFKSLHSNGTEEWTLKISYPQIRDSGTYECQVSTQPVITKDFQLHVVEKEPTEVQYGYRTNSSSSPDTPAQTLSSSTKFNSSLTPTIPLQENDAPRVTNETSTVSEGGVVYRNKSEEHLSSQTYFDNST</sequence>
<dbReference type="PANTHER" id="PTHR23279">
    <property type="entry name" value="DEFECTIVE PROBOSCIS EXTENSION RESPONSE DPR -RELATED"/>
    <property type="match status" value="1"/>
</dbReference>
<evidence type="ECO:0000313" key="2">
    <source>
        <dbReference type="EMBL" id="JAS45506.1"/>
    </source>
</evidence>
<dbReference type="Gene3D" id="2.60.40.10">
    <property type="entry name" value="Immunoglobulins"/>
    <property type="match status" value="1"/>
</dbReference>
<proteinExistence type="predicted"/>
<feature type="region of interest" description="Disordered" evidence="1">
    <location>
        <begin position="58"/>
        <end position="108"/>
    </location>
</feature>
<dbReference type="GO" id="GO:0050808">
    <property type="term" value="P:synapse organization"/>
    <property type="evidence" value="ECO:0007669"/>
    <property type="project" value="TreeGrafter"/>
</dbReference>
<evidence type="ECO:0008006" key="3">
    <source>
        <dbReference type="Google" id="ProtNLM"/>
    </source>
</evidence>
<dbReference type="EMBL" id="GECZ01024263">
    <property type="protein sequence ID" value="JAS45506.1"/>
    <property type="molecule type" value="Transcribed_RNA"/>
</dbReference>
<dbReference type="InterPro" id="IPR036179">
    <property type="entry name" value="Ig-like_dom_sf"/>
</dbReference>
<dbReference type="InterPro" id="IPR013783">
    <property type="entry name" value="Ig-like_fold"/>
</dbReference>
<gene>
    <name evidence="2" type="ORF">g.50739</name>
</gene>